<evidence type="ECO:0000313" key="2">
    <source>
        <dbReference type="EnsemblPlants" id="MELO3C011598.2.1"/>
    </source>
</evidence>
<organism evidence="2">
    <name type="scientific">Cucumis melo</name>
    <name type="common">Muskmelon</name>
    <dbReference type="NCBI Taxonomy" id="3656"/>
    <lineage>
        <taxon>Eukaryota</taxon>
        <taxon>Viridiplantae</taxon>
        <taxon>Streptophyta</taxon>
        <taxon>Embryophyta</taxon>
        <taxon>Tracheophyta</taxon>
        <taxon>Spermatophyta</taxon>
        <taxon>Magnoliopsida</taxon>
        <taxon>eudicotyledons</taxon>
        <taxon>Gunneridae</taxon>
        <taxon>Pentapetalae</taxon>
        <taxon>rosids</taxon>
        <taxon>fabids</taxon>
        <taxon>Cucurbitales</taxon>
        <taxon>Cucurbitaceae</taxon>
        <taxon>Benincaseae</taxon>
        <taxon>Cucumis</taxon>
    </lineage>
</organism>
<protein>
    <submittedName>
        <fullName evidence="2">Uncharacterized protein</fullName>
    </submittedName>
</protein>
<sequence>MLILPNTSVSLNDVGNHYKSVEFIDNTPKDVDNVVRNDNQGESPMKLFEVSNESDHSSDDEKTLNHILSKMKDIATDAETSFETGGDLAKDRDEEDSNESSKD</sequence>
<dbReference type="AlphaFoldDB" id="A0A9I9D1H3"/>
<feature type="compositionally biased region" description="Acidic residues" evidence="1">
    <location>
        <begin position="93"/>
        <end position="103"/>
    </location>
</feature>
<accession>A0A9I9D1H3</accession>
<dbReference type="Gramene" id="MELO3C011598.2.1">
    <property type="protein sequence ID" value="MELO3C011598.2.1"/>
    <property type="gene ID" value="MELO3C011598.2"/>
</dbReference>
<proteinExistence type="predicted"/>
<evidence type="ECO:0000256" key="1">
    <source>
        <dbReference type="SAM" id="MobiDB-lite"/>
    </source>
</evidence>
<reference evidence="2" key="1">
    <citation type="submission" date="2023-03" db="UniProtKB">
        <authorList>
            <consortium name="EnsemblPlants"/>
        </authorList>
    </citation>
    <scope>IDENTIFICATION</scope>
</reference>
<name>A0A9I9D1H3_CUCME</name>
<dbReference type="EnsemblPlants" id="MELO3C011598.2.1">
    <property type="protein sequence ID" value="MELO3C011598.2.1"/>
    <property type="gene ID" value="MELO3C011598.2"/>
</dbReference>
<feature type="region of interest" description="Disordered" evidence="1">
    <location>
        <begin position="76"/>
        <end position="103"/>
    </location>
</feature>